<keyword evidence="4" id="KW-0547">Nucleotide-binding</keyword>
<dbReference type="GO" id="GO:0035556">
    <property type="term" value="P:intracellular signal transduction"/>
    <property type="evidence" value="ECO:0007669"/>
    <property type="project" value="TreeGrafter"/>
</dbReference>
<keyword evidence="2" id="KW-0723">Serine/threonine-protein kinase</keyword>
<evidence type="ECO:0000256" key="3">
    <source>
        <dbReference type="ARBA" id="ARBA00022679"/>
    </source>
</evidence>
<feature type="domain" description="Protein kinase" evidence="7">
    <location>
        <begin position="4"/>
        <end position="213"/>
    </location>
</feature>
<dbReference type="AlphaFoldDB" id="R0MIC4"/>
<accession>R0MIC4</accession>
<keyword evidence="5 8" id="KW-0418">Kinase</keyword>
<dbReference type="OMA" id="MAGSNEY"/>
<dbReference type="PROSITE" id="PS00108">
    <property type="entry name" value="PROTEIN_KINASE_ST"/>
    <property type="match status" value="1"/>
</dbReference>
<keyword evidence="9" id="KW-1185">Reference proteome</keyword>
<evidence type="ECO:0000313" key="8">
    <source>
        <dbReference type="EMBL" id="EOB13875.1"/>
    </source>
</evidence>
<organism evidence="8 9">
    <name type="scientific">Nosema bombycis (strain CQ1 / CVCC 102059)</name>
    <name type="common">Microsporidian parasite</name>
    <name type="synonym">Pebrine of silkworm</name>
    <dbReference type="NCBI Taxonomy" id="578461"/>
    <lineage>
        <taxon>Eukaryota</taxon>
        <taxon>Fungi</taxon>
        <taxon>Fungi incertae sedis</taxon>
        <taxon>Microsporidia</taxon>
        <taxon>Nosematidae</taxon>
        <taxon>Nosema</taxon>
    </lineage>
</organism>
<dbReference type="SMART" id="SM00220">
    <property type="entry name" value="S_TKc"/>
    <property type="match status" value="1"/>
</dbReference>
<comment type="similarity">
    <text evidence="1">Belongs to the protein kinase superfamily. CAMK Ser/Thr protein kinase family. NIM1 subfamily.</text>
</comment>
<evidence type="ECO:0000256" key="1">
    <source>
        <dbReference type="ARBA" id="ARBA00010791"/>
    </source>
</evidence>
<name>R0MIC4_NOSB1</name>
<dbReference type="GO" id="GO:0005737">
    <property type="term" value="C:cytoplasm"/>
    <property type="evidence" value="ECO:0007669"/>
    <property type="project" value="TreeGrafter"/>
</dbReference>
<dbReference type="PANTHER" id="PTHR24346:SF82">
    <property type="entry name" value="KP78A-RELATED"/>
    <property type="match status" value="1"/>
</dbReference>
<sequence>MKNFEIYETLASGSTAKVKRITTSDNKEYAIKIMNKTVKDKKSFIKEVSIHKLLRNNFIVEYVDAHEDTDNYYIVMGLAKYEICSFIEVDVGIEPTVVHLIFRQLVSALKYLHERGICHRDIKPENLLMTSQGNLLVSDFGCSTFYKIKDKYRRLRTMAGSNEYMSPEGHCMNYDGPKTDLWACGVTLIVLLTGNLPWDKPTLSDERFQAFTL</sequence>
<dbReference type="STRING" id="578461.R0MIC4"/>
<dbReference type="EMBL" id="KB908962">
    <property type="protein sequence ID" value="EOB13875.1"/>
    <property type="molecule type" value="Genomic_DNA"/>
</dbReference>
<evidence type="ECO:0000313" key="9">
    <source>
        <dbReference type="Proteomes" id="UP000016927"/>
    </source>
</evidence>
<dbReference type="SUPFAM" id="SSF56112">
    <property type="entry name" value="Protein kinase-like (PK-like)"/>
    <property type="match status" value="1"/>
</dbReference>
<dbReference type="GO" id="GO:0004674">
    <property type="term" value="F:protein serine/threonine kinase activity"/>
    <property type="evidence" value="ECO:0007669"/>
    <property type="project" value="UniProtKB-KW"/>
</dbReference>
<dbReference type="OrthoDB" id="539158at2759"/>
<dbReference type="InterPro" id="IPR008271">
    <property type="entry name" value="Ser/Thr_kinase_AS"/>
</dbReference>
<keyword evidence="6" id="KW-0067">ATP-binding</keyword>
<dbReference type="VEuPathDB" id="MicrosporidiaDB:NBO_54g0021"/>
<proteinExistence type="inferred from homology"/>
<gene>
    <name evidence="8" type="primary">CHK1</name>
    <name evidence="8" type="ORF">NBO_54g0021</name>
</gene>
<keyword evidence="3" id="KW-0808">Transferase</keyword>
<evidence type="ECO:0000256" key="6">
    <source>
        <dbReference type="ARBA" id="ARBA00022840"/>
    </source>
</evidence>
<dbReference type="InterPro" id="IPR011009">
    <property type="entry name" value="Kinase-like_dom_sf"/>
</dbReference>
<dbReference type="Proteomes" id="UP000016927">
    <property type="component" value="Unassembled WGS sequence"/>
</dbReference>
<dbReference type="GO" id="GO:0005524">
    <property type="term" value="F:ATP binding"/>
    <property type="evidence" value="ECO:0007669"/>
    <property type="project" value="UniProtKB-KW"/>
</dbReference>
<reference evidence="8 9" key="1">
    <citation type="journal article" date="2013" name="BMC Genomics">
        <title>Comparative genomics of parasitic silkworm microsporidia reveal an association between genome expansion and host adaptation.</title>
        <authorList>
            <person name="Pan G."/>
            <person name="Xu J."/>
            <person name="Li T."/>
            <person name="Xia Q."/>
            <person name="Liu S.L."/>
            <person name="Zhang G."/>
            <person name="Li S."/>
            <person name="Li C."/>
            <person name="Liu H."/>
            <person name="Yang L."/>
            <person name="Liu T."/>
            <person name="Zhang X."/>
            <person name="Wu Z."/>
            <person name="Fan W."/>
            <person name="Dang X."/>
            <person name="Xiang H."/>
            <person name="Tao M."/>
            <person name="Li Y."/>
            <person name="Hu J."/>
            <person name="Li Z."/>
            <person name="Lin L."/>
            <person name="Luo J."/>
            <person name="Geng L."/>
            <person name="Wang L."/>
            <person name="Long M."/>
            <person name="Wan Y."/>
            <person name="He N."/>
            <person name="Zhang Z."/>
            <person name="Lu C."/>
            <person name="Keeling P.J."/>
            <person name="Wang J."/>
            <person name="Xiang Z."/>
            <person name="Zhou Z."/>
        </authorList>
    </citation>
    <scope>NUCLEOTIDE SEQUENCE [LARGE SCALE GENOMIC DNA]</scope>
    <source>
        <strain evidence="9">CQ1 / CVCC 102059</strain>
    </source>
</reference>
<evidence type="ECO:0000256" key="5">
    <source>
        <dbReference type="ARBA" id="ARBA00022777"/>
    </source>
</evidence>
<dbReference type="PANTHER" id="PTHR24346">
    <property type="entry name" value="MAP/MICROTUBULE AFFINITY-REGULATING KINASE"/>
    <property type="match status" value="1"/>
</dbReference>
<dbReference type="HOGENOM" id="CLU_000288_63_0_1"/>
<dbReference type="PROSITE" id="PS50011">
    <property type="entry name" value="PROTEIN_KINASE_DOM"/>
    <property type="match status" value="1"/>
</dbReference>
<evidence type="ECO:0000256" key="2">
    <source>
        <dbReference type="ARBA" id="ARBA00022527"/>
    </source>
</evidence>
<evidence type="ECO:0000259" key="7">
    <source>
        <dbReference type="PROSITE" id="PS50011"/>
    </source>
</evidence>
<protein>
    <submittedName>
        <fullName evidence="8">Serine/threonine-protein kinase grp</fullName>
    </submittedName>
</protein>
<evidence type="ECO:0000256" key="4">
    <source>
        <dbReference type="ARBA" id="ARBA00022741"/>
    </source>
</evidence>
<dbReference type="Pfam" id="PF00069">
    <property type="entry name" value="Pkinase"/>
    <property type="match status" value="1"/>
</dbReference>
<dbReference type="Gene3D" id="1.10.510.10">
    <property type="entry name" value="Transferase(Phosphotransferase) domain 1"/>
    <property type="match status" value="1"/>
</dbReference>
<dbReference type="InterPro" id="IPR000719">
    <property type="entry name" value="Prot_kinase_dom"/>
</dbReference>